<accession>A0A022QCL6</accession>
<dbReference type="EMBL" id="KI632098">
    <property type="protein sequence ID" value="EYU24973.1"/>
    <property type="molecule type" value="Genomic_DNA"/>
</dbReference>
<dbReference type="AlphaFoldDB" id="A0A022QCL6"/>
<reference evidence="2 3" key="1">
    <citation type="journal article" date="2013" name="Proc. Natl. Acad. Sci. U.S.A.">
        <title>Fine-scale variation in meiotic recombination in Mimulus inferred from population shotgun sequencing.</title>
        <authorList>
            <person name="Hellsten U."/>
            <person name="Wright K.M."/>
            <person name="Jenkins J."/>
            <person name="Shu S."/>
            <person name="Yuan Y."/>
            <person name="Wessler S.R."/>
            <person name="Schmutz J."/>
            <person name="Willis J.H."/>
            <person name="Rokhsar D.S."/>
        </authorList>
    </citation>
    <scope>NUCLEOTIDE SEQUENCE [LARGE SCALE GENOMIC DNA]</scope>
    <source>
        <strain evidence="3">cv. DUN x IM62</strain>
    </source>
</reference>
<feature type="chain" id="PRO_5001504039" evidence="1">
    <location>
        <begin position="24"/>
        <end position="141"/>
    </location>
</feature>
<keyword evidence="3" id="KW-1185">Reference proteome</keyword>
<feature type="signal peptide" evidence="1">
    <location>
        <begin position="1"/>
        <end position="23"/>
    </location>
</feature>
<evidence type="ECO:0000256" key="1">
    <source>
        <dbReference type="SAM" id="SignalP"/>
    </source>
</evidence>
<evidence type="ECO:0000313" key="3">
    <source>
        <dbReference type="Proteomes" id="UP000030748"/>
    </source>
</evidence>
<evidence type="ECO:0000313" key="2">
    <source>
        <dbReference type="EMBL" id="EYU24973.1"/>
    </source>
</evidence>
<organism evidence="2 3">
    <name type="scientific">Erythranthe guttata</name>
    <name type="common">Yellow monkey flower</name>
    <name type="synonym">Mimulus guttatus</name>
    <dbReference type="NCBI Taxonomy" id="4155"/>
    <lineage>
        <taxon>Eukaryota</taxon>
        <taxon>Viridiplantae</taxon>
        <taxon>Streptophyta</taxon>
        <taxon>Embryophyta</taxon>
        <taxon>Tracheophyta</taxon>
        <taxon>Spermatophyta</taxon>
        <taxon>Magnoliopsida</taxon>
        <taxon>eudicotyledons</taxon>
        <taxon>Gunneridae</taxon>
        <taxon>Pentapetalae</taxon>
        <taxon>asterids</taxon>
        <taxon>lamiids</taxon>
        <taxon>Lamiales</taxon>
        <taxon>Phrymaceae</taxon>
        <taxon>Erythranthe</taxon>
    </lineage>
</organism>
<keyword evidence="1" id="KW-0732">Signal</keyword>
<dbReference type="Proteomes" id="UP000030748">
    <property type="component" value="Unassembled WGS sequence"/>
</dbReference>
<sequence length="141" mass="15376">MRAKALLVICATLTILVRTAVLAAPFMNFPAKPSMQVSSSVKAALTQVWMSLIIIAKFDPPPPPLISWFISAMDFLSSSTESLSSSTQSRMAPASRRVIPAARESVAMSAEVERAESRLTERAAWARSFGSFLMAVAWLER</sequence>
<proteinExistence type="predicted"/>
<gene>
    <name evidence="2" type="ORF">MIMGU_mgv1a015918mg</name>
</gene>
<protein>
    <submittedName>
        <fullName evidence="2">Uncharacterized protein</fullName>
    </submittedName>
</protein>
<name>A0A022QCL6_ERYGU</name>